<keyword evidence="2" id="KW-0472">Membrane</keyword>
<evidence type="ECO:0008006" key="5">
    <source>
        <dbReference type="Google" id="ProtNLM"/>
    </source>
</evidence>
<feature type="repeat" description="TPR" evidence="1">
    <location>
        <begin position="199"/>
        <end position="232"/>
    </location>
</feature>
<name>A0A9N9QFA0_9CUCU</name>
<keyword evidence="1" id="KW-0802">TPR repeat</keyword>
<sequence length="379" mass="43535">MKFAATIPKIPLNFLAIFYIIGFETITTNTGTSTLWKLNADHTKIIEADPSENIPEDPGLVPHYIGAEDPLFNIITSTERHGNAWIKHTEDNFCEGCDDKRVEVSKNSKMNATYSGTKVTDQNQHFDDDHELSCGKPVNFTFYDNLVGVMNREKHPPLMEPDLVIEFVKKYKLKVGKTFDLVVIENKLKQTKKEKPKSVGTLHQLGNFWRIKGDPRRAIECFRKALSVSPHNAEILLNLAKVLFHLQYLDDAIYLTRRSLEVAPPERGAWQQYFTLGEIFKAYGHYQEAQVHFRHTLDLHPGYEPAMKLLRELEEMPLSPWQTYTYIIIVVLVILVLVFFNALDRNLENGCNRSQKHFNKTIKGLAWSGKKCKKISTNT</sequence>
<keyword evidence="4" id="KW-1185">Reference proteome</keyword>
<dbReference type="PROSITE" id="PS50005">
    <property type="entry name" value="TPR"/>
    <property type="match status" value="2"/>
</dbReference>
<proteinExistence type="predicted"/>
<dbReference type="Proteomes" id="UP001152799">
    <property type="component" value="Chromosome 4"/>
</dbReference>
<protein>
    <recommendedName>
        <fullName evidence="5">Tetratricopeptide repeat protein 17</fullName>
    </recommendedName>
</protein>
<dbReference type="Gene3D" id="1.25.40.10">
    <property type="entry name" value="Tetratricopeptide repeat domain"/>
    <property type="match status" value="1"/>
</dbReference>
<dbReference type="SUPFAM" id="SSF48452">
    <property type="entry name" value="TPR-like"/>
    <property type="match status" value="1"/>
</dbReference>
<dbReference type="GO" id="GO:0030041">
    <property type="term" value="P:actin filament polymerization"/>
    <property type="evidence" value="ECO:0007669"/>
    <property type="project" value="TreeGrafter"/>
</dbReference>
<dbReference type="InterPro" id="IPR052630">
    <property type="entry name" value="TTC17"/>
</dbReference>
<evidence type="ECO:0000313" key="4">
    <source>
        <dbReference type="Proteomes" id="UP001152799"/>
    </source>
</evidence>
<evidence type="ECO:0000256" key="1">
    <source>
        <dbReference type="PROSITE-ProRule" id="PRU00339"/>
    </source>
</evidence>
<keyword evidence="2" id="KW-0812">Transmembrane</keyword>
<dbReference type="GO" id="GO:0005737">
    <property type="term" value="C:cytoplasm"/>
    <property type="evidence" value="ECO:0007669"/>
    <property type="project" value="TreeGrafter"/>
</dbReference>
<reference evidence="3" key="1">
    <citation type="submission" date="2022-01" db="EMBL/GenBank/DDBJ databases">
        <authorList>
            <person name="King R."/>
        </authorList>
    </citation>
    <scope>NUCLEOTIDE SEQUENCE</scope>
</reference>
<organism evidence="3 4">
    <name type="scientific">Ceutorhynchus assimilis</name>
    <name type="common">cabbage seed weevil</name>
    <dbReference type="NCBI Taxonomy" id="467358"/>
    <lineage>
        <taxon>Eukaryota</taxon>
        <taxon>Metazoa</taxon>
        <taxon>Ecdysozoa</taxon>
        <taxon>Arthropoda</taxon>
        <taxon>Hexapoda</taxon>
        <taxon>Insecta</taxon>
        <taxon>Pterygota</taxon>
        <taxon>Neoptera</taxon>
        <taxon>Endopterygota</taxon>
        <taxon>Coleoptera</taxon>
        <taxon>Polyphaga</taxon>
        <taxon>Cucujiformia</taxon>
        <taxon>Curculionidae</taxon>
        <taxon>Ceutorhynchinae</taxon>
        <taxon>Ceutorhynchus</taxon>
    </lineage>
</organism>
<accession>A0A9N9QFA0</accession>
<evidence type="ECO:0000313" key="3">
    <source>
        <dbReference type="EMBL" id="CAG9767944.1"/>
    </source>
</evidence>
<dbReference type="OrthoDB" id="79426at2759"/>
<gene>
    <name evidence="3" type="ORF">CEUTPL_LOCUS8496</name>
</gene>
<keyword evidence="2" id="KW-1133">Transmembrane helix</keyword>
<evidence type="ECO:0000256" key="2">
    <source>
        <dbReference type="SAM" id="Phobius"/>
    </source>
</evidence>
<dbReference type="InterPro" id="IPR011990">
    <property type="entry name" value="TPR-like_helical_dom_sf"/>
</dbReference>
<dbReference type="GO" id="GO:0015629">
    <property type="term" value="C:actin cytoskeleton"/>
    <property type="evidence" value="ECO:0007669"/>
    <property type="project" value="TreeGrafter"/>
</dbReference>
<feature type="repeat" description="TPR" evidence="1">
    <location>
        <begin position="270"/>
        <end position="303"/>
    </location>
</feature>
<dbReference type="PANTHER" id="PTHR16091:SF3">
    <property type="entry name" value="TETRATRICOPEPTIDE REPEAT PROTEIN 17"/>
    <property type="match status" value="1"/>
</dbReference>
<dbReference type="Pfam" id="PF14559">
    <property type="entry name" value="TPR_19"/>
    <property type="match status" value="1"/>
</dbReference>
<dbReference type="PANTHER" id="PTHR16091">
    <property type="entry name" value="TTC17 PROTEIN"/>
    <property type="match status" value="1"/>
</dbReference>
<dbReference type="AlphaFoldDB" id="A0A9N9QFA0"/>
<dbReference type="SMART" id="SM00028">
    <property type="entry name" value="TPR"/>
    <property type="match status" value="3"/>
</dbReference>
<dbReference type="InterPro" id="IPR019734">
    <property type="entry name" value="TPR_rpt"/>
</dbReference>
<feature type="transmembrane region" description="Helical" evidence="2">
    <location>
        <begin position="324"/>
        <end position="343"/>
    </location>
</feature>
<dbReference type="EMBL" id="OU892280">
    <property type="protein sequence ID" value="CAG9767944.1"/>
    <property type="molecule type" value="Genomic_DNA"/>
</dbReference>